<dbReference type="InterPro" id="IPR011990">
    <property type="entry name" value="TPR-like_helical_dom_sf"/>
</dbReference>
<dbReference type="AlphaFoldDB" id="A0A0D3JVT3"/>
<evidence type="ECO:0000313" key="3">
    <source>
        <dbReference type="EnsemblProtists" id="EOD27618"/>
    </source>
</evidence>
<evidence type="ECO:0000256" key="1">
    <source>
        <dbReference type="ARBA" id="ARBA00022737"/>
    </source>
</evidence>
<dbReference type="HOGENOM" id="CLU_2490179_0_0_1"/>
<dbReference type="PaxDb" id="2903-EOD27618"/>
<evidence type="ECO:0008006" key="5">
    <source>
        <dbReference type="Google" id="ProtNLM"/>
    </source>
</evidence>
<dbReference type="RefSeq" id="XP_005780047.1">
    <property type="nucleotide sequence ID" value="XM_005779990.1"/>
</dbReference>
<feature type="repeat" description="PPR" evidence="2">
    <location>
        <begin position="20"/>
        <end position="54"/>
    </location>
</feature>
<dbReference type="KEGG" id="ehx:EMIHUDRAFT_72137"/>
<evidence type="ECO:0000256" key="2">
    <source>
        <dbReference type="PROSITE-ProRule" id="PRU00708"/>
    </source>
</evidence>
<dbReference type="PROSITE" id="PS51375">
    <property type="entry name" value="PPR"/>
    <property type="match status" value="1"/>
</dbReference>
<dbReference type="STRING" id="2903.R1DAE1"/>
<dbReference type="Proteomes" id="UP000013827">
    <property type="component" value="Unassembled WGS sequence"/>
</dbReference>
<dbReference type="KEGG" id="ehx:EMIHUDRAFT_73269"/>
<dbReference type="GeneID" id="17273162"/>
<keyword evidence="4" id="KW-1185">Reference proteome</keyword>
<dbReference type="InterPro" id="IPR002885">
    <property type="entry name" value="PPR_rpt"/>
</dbReference>
<dbReference type="Gene3D" id="1.25.40.10">
    <property type="entry name" value="Tetratricopeptide repeat domain"/>
    <property type="match status" value="1"/>
</dbReference>
<dbReference type="PANTHER" id="PTHR47447:SF17">
    <property type="entry name" value="OS12G0638900 PROTEIN"/>
    <property type="match status" value="1"/>
</dbReference>
<dbReference type="GeneID" id="17277124"/>
<reference evidence="4" key="1">
    <citation type="journal article" date="2013" name="Nature">
        <title>Pan genome of the phytoplankton Emiliania underpins its global distribution.</title>
        <authorList>
            <person name="Read B.A."/>
            <person name="Kegel J."/>
            <person name="Klute M.J."/>
            <person name="Kuo A."/>
            <person name="Lefebvre S.C."/>
            <person name="Maumus F."/>
            <person name="Mayer C."/>
            <person name="Miller J."/>
            <person name="Monier A."/>
            <person name="Salamov A."/>
            <person name="Young J."/>
            <person name="Aguilar M."/>
            <person name="Claverie J.M."/>
            <person name="Frickenhaus S."/>
            <person name="Gonzalez K."/>
            <person name="Herman E.K."/>
            <person name="Lin Y.C."/>
            <person name="Napier J."/>
            <person name="Ogata H."/>
            <person name="Sarno A.F."/>
            <person name="Shmutz J."/>
            <person name="Schroeder D."/>
            <person name="de Vargas C."/>
            <person name="Verret F."/>
            <person name="von Dassow P."/>
            <person name="Valentin K."/>
            <person name="Van de Peer Y."/>
            <person name="Wheeler G."/>
            <person name="Dacks J.B."/>
            <person name="Delwiche C.F."/>
            <person name="Dyhrman S.T."/>
            <person name="Glockner G."/>
            <person name="John U."/>
            <person name="Richards T."/>
            <person name="Worden A.Z."/>
            <person name="Zhang X."/>
            <person name="Grigoriev I.V."/>
            <person name="Allen A.E."/>
            <person name="Bidle K."/>
            <person name="Borodovsky M."/>
            <person name="Bowler C."/>
            <person name="Brownlee C."/>
            <person name="Cock J.M."/>
            <person name="Elias M."/>
            <person name="Gladyshev V.N."/>
            <person name="Groth M."/>
            <person name="Guda C."/>
            <person name="Hadaegh A."/>
            <person name="Iglesias-Rodriguez M.D."/>
            <person name="Jenkins J."/>
            <person name="Jones B.M."/>
            <person name="Lawson T."/>
            <person name="Leese F."/>
            <person name="Lindquist E."/>
            <person name="Lobanov A."/>
            <person name="Lomsadze A."/>
            <person name="Malik S.B."/>
            <person name="Marsh M.E."/>
            <person name="Mackinder L."/>
            <person name="Mock T."/>
            <person name="Mueller-Roeber B."/>
            <person name="Pagarete A."/>
            <person name="Parker M."/>
            <person name="Probert I."/>
            <person name="Quesneville H."/>
            <person name="Raines C."/>
            <person name="Rensing S.A."/>
            <person name="Riano-Pachon D.M."/>
            <person name="Richier S."/>
            <person name="Rokitta S."/>
            <person name="Shiraiwa Y."/>
            <person name="Soanes D.M."/>
            <person name="van der Giezen M."/>
            <person name="Wahlund T.M."/>
            <person name="Williams B."/>
            <person name="Wilson W."/>
            <person name="Wolfe G."/>
            <person name="Wurch L.L."/>
        </authorList>
    </citation>
    <scope>NUCLEOTIDE SEQUENCE</scope>
</reference>
<dbReference type="EnsemblProtists" id="EOD31852">
    <property type="protein sequence ID" value="EOD31852"/>
    <property type="gene ID" value="EMIHUDRAFT_72137"/>
</dbReference>
<evidence type="ECO:0000313" key="4">
    <source>
        <dbReference type="Proteomes" id="UP000013827"/>
    </source>
</evidence>
<name>A0A0D3JVT3_EMIH1</name>
<dbReference type="NCBIfam" id="TIGR00756">
    <property type="entry name" value="PPR"/>
    <property type="match status" value="2"/>
</dbReference>
<protein>
    <recommendedName>
        <fullName evidence="5">Pentacotripeptide-repeat region of PRORP domain-containing protein</fullName>
    </recommendedName>
</protein>
<proteinExistence type="predicted"/>
<dbReference type="PANTHER" id="PTHR47447">
    <property type="entry name" value="OS03G0856100 PROTEIN"/>
    <property type="match status" value="1"/>
</dbReference>
<dbReference type="EnsemblProtists" id="EOD27618">
    <property type="protein sequence ID" value="EOD27618"/>
    <property type="gene ID" value="EMIHUDRAFT_73269"/>
</dbReference>
<sequence length="87" mass="9166">QLDRAVGAFEQIFAEGLHPTGYAYSTLLNAHVLAGDLAGGARVFEAMMASKCRPNLVVYTTMLKGFCAAGDMTAAVHLINSVVSFVS</sequence>
<organism evidence="3 4">
    <name type="scientific">Emiliania huxleyi (strain CCMP1516)</name>
    <dbReference type="NCBI Taxonomy" id="280463"/>
    <lineage>
        <taxon>Eukaryota</taxon>
        <taxon>Haptista</taxon>
        <taxon>Haptophyta</taxon>
        <taxon>Prymnesiophyceae</taxon>
        <taxon>Isochrysidales</taxon>
        <taxon>Noelaerhabdaceae</taxon>
        <taxon>Emiliania</taxon>
    </lineage>
</organism>
<accession>A0A0D3JVT3</accession>
<dbReference type="eggNOG" id="KOG4197">
    <property type="taxonomic scope" value="Eukaryota"/>
</dbReference>
<keyword evidence="1" id="KW-0677">Repeat</keyword>
<dbReference type="RefSeq" id="XP_005784281.1">
    <property type="nucleotide sequence ID" value="XM_005784224.1"/>
</dbReference>
<reference evidence="3" key="2">
    <citation type="submission" date="2024-10" db="UniProtKB">
        <authorList>
            <consortium name="EnsemblProtists"/>
        </authorList>
    </citation>
    <scope>IDENTIFICATION</scope>
</reference>
<dbReference type="Pfam" id="PF13041">
    <property type="entry name" value="PPR_2"/>
    <property type="match status" value="1"/>
</dbReference>